<protein>
    <submittedName>
        <fullName evidence="3">Serine hydrolase</fullName>
    </submittedName>
</protein>
<dbReference type="InterPro" id="IPR050491">
    <property type="entry name" value="AmpC-like"/>
</dbReference>
<proteinExistence type="predicted"/>
<keyword evidence="4" id="KW-1185">Reference proteome</keyword>
<sequence length="402" mass="42814">MRVRSYRARTAALCAAALLAATLQSTTAAAVPPRDNGCASTGGKPTGQARQVLDIVRKARSDLDLKAALVRVTQDGRDVATFADGESMSGVPATPAMHFRSGSVAIAFMGTALLRLVDEHRVSLDDPVSRWLPDLPHGDRITLRMLGDSTSGLHDYVTDPAFVKQLYADPFQHWTPQELVGFSLAHPLWYDPGTGWSYSHANFVLLGRALAEITGTPLDKLLTQLVMDPLGLGETRNGFTPEIPAPVLHAYDDERGPYEDATYWDPSWTTAPGAVQTTDICDLARSAQGIGSGQLLTRSSRQVQLNPGTVGLGAPTSTCPATVCFKQTEDFHYGVGVVVKNGWVLQNPSFAGFAAVQAYLPASRLAIAVSTTVGKKAPEGNTAQTITERIAAALAPDHPLTG</sequence>
<comment type="caution">
    <text evidence="3">The sequence shown here is derived from an EMBL/GenBank/DDBJ whole genome shotgun (WGS) entry which is preliminary data.</text>
</comment>
<dbReference type="RefSeq" id="WP_094217584.1">
    <property type="nucleotide sequence ID" value="NZ_MCGQ01000014.1"/>
</dbReference>
<keyword evidence="3" id="KW-0378">Hydrolase</keyword>
<organism evidence="3 4">
    <name type="scientific">Streptomyces diastatochromogenes</name>
    <dbReference type="NCBI Taxonomy" id="42236"/>
    <lineage>
        <taxon>Bacteria</taxon>
        <taxon>Bacillati</taxon>
        <taxon>Actinomycetota</taxon>
        <taxon>Actinomycetes</taxon>
        <taxon>Kitasatosporales</taxon>
        <taxon>Streptomycetaceae</taxon>
        <taxon>Streptomyces</taxon>
    </lineage>
</organism>
<dbReference type="GO" id="GO:0016787">
    <property type="term" value="F:hydrolase activity"/>
    <property type="evidence" value="ECO:0007669"/>
    <property type="project" value="UniProtKB-KW"/>
</dbReference>
<dbReference type="Pfam" id="PF00144">
    <property type="entry name" value="Beta-lactamase"/>
    <property type="match status" value="1"/>
</dbReference>
<dbReference type="PANTHER" id="PTHR46825:SF7">
    <property type="entry name" value="D-ALANYL-D-ALANINE CARBOXYPEPTIDASE"/>
    <property type="match status" value="1"/>
</dbReference>
<evidence type="ECO:0000259" key="2">
    <source>
        <dbReference type="Pfam" id="PF00144"/>
    </source>
</evidence>
<dbReference type="InterPro" id="IPR012338">
    <property type="entry name" value="Beta-lactam/transpept-like"/>
</dbReference>
<gene>
    <name evidence="3" type="ORF">BEK98_17685</name>
</gene>
<name>A0A233SH30_STRDA</name>
<feature type="signal peptide" evidence="1">
    <location>
        <begin position="1"/>
        <end position="30"/>
    </location>
</feature>
<dbReference type="Proteomes" id="UP000215483">
    <property type="component" value="Unassembled WGS sequence"/>
</dbReference>
<reference evidence="3 4" key="1">
    <citation type="submission" date="2016-07" db="EMBL/GenBank/DDBJ databases">
        <title>Draft genome of Streptomyces diastatochromogenes.</title>
        <authorList>
            <person name="Podduturi R."/>
            <person name="Lukassen M.B."/>
            <person name="Clausen N."/>
            <person name="Nielsen J.L."/>
            <person name="Jorgensen N.O."/>
        </authorList>
    </citation>
    <scope>NUCLEOTIDE SEQUENCE [LARGE SCALE GENOMIC DNA]</scope>
    <source>
        <strain evidence="3 4">DSM 40608</strain>
    </source>
</reference>
<feature type="domain" description="Beta-lactamase-related" evidence="2">
    <location>
        <begin position="62"/>
        <end position="382"/>
    </location>
</feature>
<evidence type="ECO:0000313" key="4">
    <source>
        <dbReference type="Proteomes" id="UP000215483"/>
    </source>
</evidence>
<dbReference type="SUPFAM" id="SSF56601">
    <property type="entry name" value="beta-lactamase/transpeptidase-like"/>
    <property type="match status" value="1"/>
</dbReference>
<accession>A0A233SH30</accession>
<dbReference type="InterPro" id="IPR001466">
    <property type="entry name" value="Beta-lactam-related"/>
</dbReference>
<dbReference type="AlphaFoldDB" id="A0A233SH30"/>
<dbReference type="PANTHER" id="PTHR46825">
    <property type="entry name" value="D-ALANYL-D-ALANINE-CARBOXYPEPTIDASE/ENDOPEPTIDASE AMPH"/>
    <property type="match status" value="1"/>
</dbReference>
<evidence type="ECO:0000313" key="3">
    <source>
        <dbReference type="EMBL" id="OXY94948.1"/>
    </source>
</evidence>
<dbReference type="OrthoDB" id="5177574at2"/>
<feature type="chain" id="PRO_5012104692" evidence="1">
    <location>
        <begin position="31"/>
        <end position="402"/>
    </location>
</feature>
<dbReference type="EMBL" id="MCGQ01000014">
    <property type="protein sequence ID" value="OXY94948.1"/>
    <property type="molecule type" value="Genomic_DNA"/>
</dbReference>
<keyword evidence="1" id="KW-0732">Signal</keyword>
<dbReference type="Gene3D" id="3.40.710.10">
    <property type="entry name" value="DD-peptidase/beta-lactamase superfamily"/>
    <property type="match status" value="1"/>
</dbReference>
<evidence type="ECO:0000256" key="1">
    <source>
        <dbReference type="SAM" id="SignalP"/>
    </source>
</evidence>